<dbReference type="InterPro" id="IPR014729">
    <property type="entry name" value="Rossmann-like_a/b/a_fold"/>
</dbReference>
<dbReference type="OrthoDB" id="9773087at2"/>
<feature type="binding site" evidence="8">
    <location>
        <begin position="29"/>
        <end position="36"/>
    </location>
    <ligand>
        <name>ATP</name>
        <dbReference type="ChEBI" id="CHEBI:30616"/>
    </ligand>
</feature>
<dbReference type="Gene3D" id="3.40.50.620">
    <property type="entry name" value="HUPs"/>
    <property type="match status" value="1"/>
</dbReference>
<sequence length="281" mass="32133">MLVITTNLQLNTFLNSLHKKESLGLVPTMGALHKGHLSLVEKAIRENQSVMVSIFVNPTQFNNKEDLEKYPNTLEKDIALLSSLSNQITVFAPSVEEVYKNNIVTKKYDFQGLDRVMEGEFRDDHFNGVGTIVELLLNLIKPDNAYFGEKDFQQLQIIKKLTQIQDILVTIIGCPIVREPHGLAMSSRNERLSTKTRNEASFIYETLKTAKEKFGTKSASKVKDWVTKTFLENNTFELEYIEISDIDTLKPIKRKQKGKKYRAFIAVYTENVRLIDNIALN</sequence>
<keyword evidence="8" id="KW-0963">Cytoplasm</keyword>
<protein>
    <recommendedName>
        <fullName evidence="8">Pantothenate synthetase</fullName>
        <shortName evidence="8">PS</shortName>
        <ecNumber evidence="8">6.3.2.1</ecNumber>
    </recommendedName>
    <alternativeName>
        <fullName evidence="8">Pantoate--beta-alanine ligase</fullName>
    </alternativeName>
    <alternativeName>
        <fullName evidence="8">Pantoate-activating enzyme</fullName>
    </alternativeName>
</protein>
<dbReference type="PANTHER" id="PTHR21299:SF1">
    <property type="entry name" value="PANTOATE--BETA-ALANINE LIGASE"/>
    <property type="match status" value="1"/>
</dbReference>
<comment type="function">
    <text evidence="8">Catalyzes the condensation of pantoate with beta-alanine in an ATP-dependent reaction via a pantoyl-adenylate intermediate.</text>
</comment>
<feature type="binding site" evidence="8">
    <location>
        <position position="60"/>
    </location>
    <ligand>
        <name>(R)-pantoate</name>
        <dbReference type="ChEBI" id="CHEBI:15980"/>
    </ligand>
</feature>
<comment type="similarity">
    <text evidence="2 8">Belongs to the pantothenate synthetase family.</text>
</comment>
<comment type="caution">
    <text evidence="9">The sequence shown here is derived from an EMBL/GenBank/DDBJ whole genome shotgun (WGS) entry which is preliminary data.</text>
</comment>
<accession>A0A495EDS1</accession>
<feature type="binding site" evidence="8">
    <location>
        <position position="177"/>
    </location>
    <ligand>
        <name>ATP</name>
        <dbReference type="ChEBI" id="CHEBI:30616"/>
    </ligand>
</feature>
<comment type="miscellaneous">
    <text evidence="8">The reaction proceeds by a bi uni uni bi ping pong mechanism.</text>
</comment>
<feature type="binding site" evidence="8">
    <location>
        <begin position="148"/>
        <end position="151"/>
    </location>
    <ligand>
        <name>ATP</name>
        <dbReference type="ChEBI" id="CHEBI:30616"/>
    </ligand>
</feature>
<keyword evidence="10" id="KW-1185">Reference proteome</keyword>
<feature type="binding site" evidence="8">
    <location>
        <begin position="185"/>
        <end position="188"/>
    </location>
    <ligand>
        <name>ATP</name>
        <dbReference type="ChEBI" id="CHEBI:30616"/>
    </ligand>
</feature>
<dbReference type="EMBL" id="RBIQ01000007">
    <property type="protein sequence ID" value="RKR15038.1"/>
    <property type="molecule type" value="Genomic_DNA"/>
</dbReference>
<feature type="active site" description="Proton donor" evidence="8">
    <location>
        <position position="36"/>
    </location>
</feature>
<dbReference type="InterPro" id="IPR003721">
    <property type="entry name" value="Pantoate_ligase"/>
</dbReference>
<evidence type="ECO:0000256" key="4">
    <source>
        <dbReference type="ARBA" id="ARBA00022655"/>
    </source>
</evidence>
<feature type="binding site" evidence="8">
    <location>
        <position position="60"/>
    </location>
    <ligand>
        <name>beta-alanine</name>
        <dbReference type="ChEBI" id="CHEBI:57966"/>
    </ligand>
</feature>
<organism evidence="9 10">
    <name type="scientific">Maribacter vaceletii</name>
    <dbReference type="NCBI Taxonomy" id="1206816"/>
    <lineage>
        <taxon>Bacteria</taxon>
        <taxon>Pseudomonadati</taxon>
        <taxon>Bacteroidota</taxon>
        <taxon>Flavobacteriia</taxon>
        <taxon>Flavobacteriales</taxon>
        <taxon>Flavobacteriaceae</taxon>
        <taxon>Maribacter</taxon>
    </lineage>
</organism>
<gene>
    <name evidence="8" type="primary">panC</name>
    <name evidence="9" type="ORF">CLV91_1120</name>
</gene>
<comment type="pathway">
    <text evidence="1 8">Cofactor biosynthesis; (R)-pantothenate biosynthesis; (R)-pantothenate from (R)-pantoate and beta-alanine: step 1/1.</text>
</comment>
<keyword evidence="4 8" id="KW-0566">Pantothenate biosynthesis</keyword>
<dbReference type="InterPro" id="IPR042176">
    <property type="entry name" value="Pantoate_ligase_C"/>
</dbReference>
<dbReference type="SUPFAM" id="SSF52374">
    <property type="entry name" value="Nucleotidylyl transferase"/>
    <property type="match status" value="1"/>
</dbReference>
<evidence type="ECO:0000313" key="10">
    <source>
        <dbReference type="Proteomes" id="UP000269412"/>
    </source>
</evidence>
<evidence type="ECO:0000256" key="3">
    <source>
        <dbReference type="ARBA" id="ARBA00022598"/>
    </source>
</evidence>
<dbReference type="GO" id="GO:0004592">
    <property type="term" value="F:pantoate-beta-alanine ligase activity"/>
    <property type="evidence" value="ECO:0007669"/>
    <property type="project" value="UniProtKB-UniRule"/>
</dbReference>
<evidence type="ECO:0000256" key="2">
    <source>
        <dbReference type="ARBA" id="ARBA00009256"/>
    </source>
</evidence>
<evidence type="ECO:0000313" key="9">
    <source>
        <dbReference type="EMBL" id="RKR15038.1"/>
    </source>
</evidence>
<feature type="binding site" evidence="8">
    <location>
        <position position="154"/>
    </location>
    <ligand>
        <name>(R)-pantoate</name>
        <dbReference type="ChEBI" id="CHEBI:15980"/>
    </ligand>
</feature>
<evidence type="ECO:0000256" key="5">
    <source>
        <dbReference type="ARBA" id="ARBA00022741"/>
    </source>
</evidence>
<evidence type="ECO:0000256" key="7">
    <source>
        <dbReference type="ARBA" id="ARBA00048258"/>
    </source>
</evidence>
<keyword evidence="5 8" id="KW-0547">Nucleotide-binding</keyword>
<dbReference type="NCBIfam" id="TIGR00125">
    <property type="entry name" value="cyt_tran_rel"/>
    <property type="match status" value="1"/>
</dbReference>
<evidence type="ECO:0000256" key="6">
    <source>
        <dbReference type="ARBA" id="ARBA00022840"/>
    </source>
</evidence>
<dbReference type="RefSeq" id="WP_121064766.1">
    <property type="nucleotide sequence ID" value="NZ_RBIQ01000007.1"/>
</dbReference>
<dbReference type="HAMAP" id="MF_00158">
    <property type="entry name" value="PanC"/>
    <property type="match status" value="1"/>
</dbReference>
<name>A0A495EDS1_9FLAO</name>
<evidence type="ECO:0000256" key="8">
    <source>
        <dbReference type="HAMAP-Rule" id="MF_00158"/>
    </source>
</evidence>
<evidence type="ECO:0000256" key="1">
    <source>
        <dbReference type="ARBA" id="ARBA00004990"/>
    </source>
</evidence>
<dbReference type="Proteomes" id="UP000269412">
    <property type="component" value="Unassembled WGS sequence"/>
</dbReference>
<dbReference type="PANTHER" id="PTHR21299">
    <property type="entry name" value="CYTIDYLATE KINASE/PANTOATE-BETA-ALANINE LIGASE"/>
    <property type="match status" value="1"/>
</dbReference>
<comment type="subcellular location">
    <subcellularLocation>
        <location evidence="8">Cytoplasm</location>
    </subcellularLocation>
</comment>
<dbReference type="AlphaFoldDB" id="A0A495EDS1"/>
<dbReference type="Gene3D" id="3.30.1300.10">
    <property type="entry name" value="Pantoate-beta-alanine ligase, C-terminal domain"/>
    <property type="match status" value="1"/>
</dbReference>
<comment type="catalytic activity">
    <reaction evidence="7 8">
        <text>(R)-pantoate + beta-alanine + ATP = (R)-pantothenate + AMP + diphosphate + H(+)</text>
        <dbReference type="Rhea" id="RHEA:10912"/>
        <dbReference type="ChEBI" id="CHEBI:15378"/>
        <dbReference type="ChEBI" id="CHEBI:15980"/>
        <dbReference type="ChEBI" id="CHEBI:29032"/>
        <dbReference type="ChEBI" id="CHEBI:30616"/>
        <dbReference type="ChEBI" id="CHEBI:33019"/>
        <dbReference type="ChEBI" id="CHEBI:57966"/>
        <dbReference type="ChEBI" id="CHEBI:456215"/>
        <dbReference type="EC" id="6.3.2.1"/>
    </reaction>
</comment>
<dbReference type="EC" id="6.3.2.1" evidence="8"/>
<proteinExistence type="inferred from homology"/>
<comment type="subunit">
    <text evidence="8">Homodimer.</text>
</comment>
<dbReference type="GO" id="GO:0005829">
    <property type="term" value="C:cytosol"/>
    <property type="evidence" value="ECO:0007669"/>
    <property type="project" value="TreeGrafter"/>
</dbReference>
<dbReference type="GO" id="GO:0015940">
    <property type="term" value="P:pantothenate biosynthetic process"/>
    <property type="evidence" value="ECO:0007669"/>
    <property type="project" value="UniProtKB-UniRule"/>
</dbReference>
<keyword evidence="6 8" id="KW-0067">ATP-binding</keyword>
<reference evidence="9 10" key="1">
    <citation type="submission" date="2018-10" db="EMBL/GenBank/DDBJ databases">
        <title>Genomic Encyclopedia of Archaeal and Bacterial Type Strains, Phase II (KMG-II): from individual species to whole genera.</title>
        <authorList>
            <person name="Goeker M."/>
        </authorList>
    </citation>
    <scope>NUCLEOTIDE SEQUENCE [LARGE SCALE GENOMIC DNA]</scope>
    <source>
        <strain evidence="9 10">DSM 25230</strain>
    </source>
</reference>
<dbReference type="NCBIfam" id="TIGR00018">
    <property type="entry name" value="panC"/>
    <property type="match status" value="1"/>
</dbReference>
<keyword evidence="3 8" id="KW-0436">Ligase</keyword>
<dbReference type="UniPathway" id="UPA00028">
    <property type="reaction ID" value="UER00005"/>
</dbReference>
<dbReference type="InterPro" id="IPR004821">
    <property type="entry name" value="Cyt_trans-like"/>
</dbReference>
<dbReference type="GO" id="GO:0005524">
    <property type="term" value="F:ATP binding"/>
    <property type="evidence" value="ECO:0007669"/>
    <property type="project" value="UniProtKB-KW"/>
</dbReference>
<dbReference type="Pfam" id="PF02569">
    <property type="entry name" value="Pantoate_ligase"/>
    <property type="match status" value="1"/>
</dbReference>